<feature type="transmembrane region" description="Helical" evidence="1">
    <location>
        <begin position="7"/>
        <end position="27"/>
    </location>
</feature>
<sequence length="61" mass="7455">MKYHFEGFLIGLGMFWLMTFLAYLENITILKPYYYFGLPILFWIIWSMLESMFVKGEENEK</sequence>
<keyword evidence="1" id="KW-0812">Transmembrane</keyword>
<protein>
    <submittedName>
        <fullName evidence="2">Uncharacterized protein</fullName>
    </submittedName>
</protein>
<dbReference type="EMBL" id="LAZR01012904">
    <property type="protein sequence ID" value="KKM24548.1"/>
    <property type="molecule type" value="Genomic_DNA"/>
</dbReference>
<proteinExistence type="predicted"/>
<comment type="caution">
    <text evidence="2">The sequence shown here is derived from an EMBL/GenBank/DDBJ whole genome shotgun (WGS) entry which is preliminary data.</text>
</comment>
<evidence type="ECO:0000313" key="2">
    <source>
        <dbReference type="EMBL" id="KKM24548.1"/>
    </source>
</evidence>
<feature type="transmembrane region" description="Helical" evidence="1">
    <location>
        <begin position="33"/>
        <end position="54"/>
    </location>
</feature>
<name>A0A0F9KR49_9ZZZZ</name>
<keyword evidence="1" id="KW-0472">Membrane</keyword>
<keyword evidence="1" id="KW-1133">Transmembrane helix</keyword>
<organism evidence="2">
    <name type="scientific">marine sediment metagenome</name>
    <dbReference type="NCBI Taxonomy" id="412755"/>
    <lineage>
        <taxon>unclassified sequences</taxon>
        <taxon>metagenomes</taxon>
        <taxon>ecological metagenomes</taxon>
    </lineage>
</organism>
<reference evidence="2" key="1">
    <citation type="journal article" date="2015" name="Nature">
        <title>Complex archaea that bridge the gap between prokaryotes and eukaryotes.</title>
        <authorList>
            <person name="Spang A."/>
            <person name="Saw J.H."/>
            <person name="Jorgensen S.L."/>
            <person name="Zaremba-Niedzwiedzka K."/>
            <person name="Martijn J."/>
            <person name="Lind A.E."/>
            <person name="van Eijk R."/>
            <person name="Schleper C."/>
            <person name="Guy L."/>
            <person name="Ettema T.J."/>
        </authorList>
    </citation>
    <scope>NUCLEOTIDE SEQUENCE</scope>
</reference>
<accession>A0A0F9KR49</accession>
<dbReference type="AlphaFoldDB" id="A0A0F9KR49"/>
<gene>
    <name evidence="2" type="ORF">LCGC14_1604050</name>
</gene>
<evidence type="ECO:0000256" key="1">
    <source>
        <dbReference type="SAM" id="Phobius"/>
    </source>
</evidence>